<dbReference type="EMBL" id="JPKZ01022562">
    <property type="protein sequence ID" value="KHN71217.1"/>
    <property type="molecule type" value="Genomic_DNA"/>
</dbReference>
<accession>A0A0B2UPZ8</accession>
<comment type="caution">
    <text evidence="2">The sequence shown here is derived from an EMBL/GenBank/DDBJ whole genome shotgun (WGS) entry which is preliminary data.</text>
</comment>
<evidence type="ECO:0000256" key="1">
    <source>
        <dbReference type="SAM" id="MobiDB-lite"/>
    </source>
</evidence>
<evidence type="ECO:0000313" key="3">
    <source>
        <dbReference type="Proteomes" id="UP000031036"/>
    </source>
</evidence>
<gene>
    <name evidence="2" type="ORF">Tcan_08100</name>
</gene>
<keyword evidence="3" id="KW-1185">Reference proteome</keyword>
<evidence type="ECO:0000313" key="2">
    <source>
        <dbReference type="EMBL" id="KHN71217.1"/>
    </source>
</evidence>
<dbReference type="OrthoDB" id="21595at2759"/>
<feature type="region of interest" description="Disordered" evidence="1">
    <location>
        <begin position="1"/>
        <end position="20"/>
    </location>
</feature>
<dbReference type="Proteomes" id="UP000031036">
    <property type="component" value="Unassembled WGS sequence"/>
</dbReference>
<protein>
    <submittedName>
        <fullName evidence="2">Calponin-like protein OV9M</fullName>
    </submittedName>
</protein>
<sequence length="59" mass="6573">MPAPALPQQHGVLPQEDAQPHATMETRVAGQGQPKRVGRWTLEQLRQTDGKLQNVYSLI</sequence>
<name>A0A0B2UPZ8_TOXCA</name>
<dbReference type="AlphaFoldDB" id="A0A0B2UPZ8"/>
<organism evidence="2 3">
    <name type="scientific">Toxocara canis</name>
    <name type="common">Canine roundworm</name>
    <dbReference type="NCBI Taxonomy" id="6265"/>
    <lineage>
        <taxon>Eukaryota</taxon>
        <taxon>Metazoa</taxon>
        <taxon>Ecdysozoa</taxon>
        <taxon>Nematoda</taxon>
        <taxon>Chromadorea</taxon>
        <taxon>Rhabditida</taxon>
        <taxon>Spirurina</taxon>
        <taxon>Ascaridomorpha</taxon>
        <taxon>Ascaridoidea</taxon>
        <taxon>Toxocaridae</taxon>
        <taxon>Toxocara</taxon>
    </lineage>
</organism>
<reference evidence="2 3" key="1">
    <citation type="submission" date="2014-11" db="EMBL/GenBank/DDBJ databases">
        <title>Genetic blueprint of the zoonotic pathogen Toxocara canis.</title>
        <authorList>
            <person name="Zhu X.-Q."/>
            <person name="Korhonen P.K."/>
            <person name="Cai H."/>
            <person name="Young N.D."/>
            <person name="Nejsum P."/>
            <person name="von Samson-Himmelstjerna G."/>
            <person name="Boag P.R."/>
            <person name="Tan P."/>
            <person name="Li Q."/>
            <person name="Min J."/>
            <person name="Yang Y."/>
            <person name="Wang X."/>
            <person name="Fang X."/>
            <person name="Hall R.S."/>
            <person name="Hofmann A."/>
            <person name="Sternberg P.W."/>
            <person name="Jex A.R."/>
            <person name="Gasser R.B."/>
        </authorList>
    </citation>
    <scope>NUCLEOTIDE SEQUENCE [LARGE SCALE GENOMIC DNA]</scope>
    <source>
        <strain evidence="2">PN_DK_2014</strain>
    </source>
</reference>
<proteinExistence type="predicted"/>